<dbReference type="Pfam" id="PF00266">
    <property type="entry name" value="Aminotran_5"/>
    <property type="match status" value="1"/>
</dbReference>
<comment type="caution">
    <text evidence="3">The sequence shown here is derived from an EMBL/GenBank/DDBJ whole genome shotgun (WGS) entry which is preliminary data.</text>
</comment>
<dbReference type="AlphaFoldDB" id="A0A7Y9K3G9"/>
<evidence type="ECO:0000313" key="4">
    <source>
        <dbReference type="Proteomes" id="UP000517753"/>
    </source>
</evidence>
<keyword evidence="1" id="KW-0663">Pyridoxal phosphate</keyword>
<name>A0A7Y9K3G9_9SPHN</name>
<dbReference type="Gene3D" id="3.40.640.10">
    <property type="entry name" value="Type I PLP-dependent aspartate aminotransferase-like (Major domain)"/>
    <property type="match status" value="1"/>
</dbReference>
<dbReference type="InterPro" id="IPR015422">
    <property type="entry name" value="PyrdxlP-dep_Trfase_small"/>
</dbReference>
<dbReference type="PANTHER" id="PTHR43092:SF6">
    <property type="entry name" value="BLR1280 PROTEIN"/>
    <property type="match status" value="1"/>
</dbReference>
<evidence type="ECO:0000256" key="1">
    <source>
        <dbReference type="ARBA" id="ARBA00022898"/>
    </source>
</evidence>
<feature type="domain" description="Aminotransferase class V" evidence="2">
    <location>
        <begin position="104"/>
        <end position="377"/>
    </location>
</feature>
<gene>
    <name evidence="3" type="ORF">HD841_002816</name>
</gene>
<dbReference type="RefSeq" id="WP_179509469.1">
    <property type="nucleotide sequence ID" value="NZ_JACCBY010000004.1"/>
</dbReference>
<proteinExistence type="predicted"/>
<dbReference type="GO" id="GO:0016829">
    <property type="term" value="F:lyase activity"/>
    <property type="evidence" value="ECO:0007669"/>
    <property type="project" value="UniProtKB-KW"/>
</dbReference>
<organism evidence="3 4">
    <name type="scientific">Sphingomonas melonis</name>
    <dbReference type="NCBI Taxonomy" id="152682"/>
    <lineage>
        <taxon>Bacteria</taxon>
        <taxon>Pseudomonadati</taxon>
        <taxon>Pseudomonadota</taxon>
        <taxon>Alphaproteobacteria</taxon>
        <taxon>Sphingomonadales</taxon>
        <taxon>Sphingomonadaceae</taxon>
        <taxon>Sphingomonas</taxon>
    </lineage>
</organism>
<dbReference type="InterPro" id="IPR015421">
    <property type="entry name" value="PyrdxlP-dep_Trfase_major"/>
</dbReference>
<dbReference type="SUPFAM" id="SSF53383">
    <property type="entry name" value="PLP-dependent transferases"/>
    <property type="match status" value="1"/>
</dbReference>
<reference evidence="3 4" key="1">
    <citation type="submission" date="2020-07" db="EMBL/GenBank/DDBJ databases">
        <authorList>
            <person name="Partida-Martinez L."/>
            <person name="Huntemann M."/>
            <person name="Clum A."/>
            <person name="Wang J."/>
            <person name="Palaniappan K."/>
            <person name="Ritter S."/>
            <person name="Chen I.-M."/>
            <person name="Stamatis D."/>
            <person name="Reddy T."/>
            <person name="O'Malley R."/>
            <person name="Daum C."/>
            <person name="Shapiro N."/>
            <person name="Ivanova N."/>
            <person name="Kyrpides N."/>
            <person name="Woyke T."/>
        </authorList>
    </citation>
    <scope>NUCLEOTIDE SEQUENCE [LARGE SCALE GENOMIC DNA]</scope>
    <source>
        <strain evidence="3 4">AS2.3</strain>
    </source>
</reference>
<keyword evidence="3" id="KW-0456">Lyase</keyword>
<protein>
    <submittedName>
        <fullName evidence="3">Selenocysteine lyase/cysteine desulfurase</fullName>
    </submittedName>
</protein>
<dbReference type="EMBL" id="JACCBY010000004">
    <property type="protein sequence ID" value="NYD91009.1"/>
    <property type="molecule type" value="Genomic_DNA"/>
</dbReference>
<evidence type="ECO:0000313" key="3">
    <source>
        <dbReference type="EMBL" id="NYD91009.1"/>
    </source>
</evidence>
<accession>A0A7Y9K3G9</accession>
<dbReference type="Gene3D" id="3.90.1150.10">
    <property type="entry name" value="Aspartate Aminotransferase, domain 1"/>
    <property type="match status" value="1"/>
</dbReference>
<keyword evidence="4" id="KW-1185">Reference proteome</keyword>
<evidence type="ECO:0000259" key="2">
    <source>
        <dbReference type="Pfam" id="PF00266"/>
    </source>
</evidence>
<dbReference type="PANTHER" id="PTHR43092">
    <property type="entry name" value="L-CYSTEINE DESULFHYDRASE"/>
    <property type="match status" value="1"/>
</dbReference>
<dbReference type="Proteomes" id="UP000517753">
    <property type="component" value="Unassembled WGS sequence"/>
</dbReference>
<sequence length="428" mass="46461">MRDLCIGRRGIMGAAIGLPVAHVAASMAPASSASSATDEAFWKGIAAQYDVPSDVIQLENGNWGTMPRPVLAEYLRLVERVNRDTSYYARRGLVGDLIAGKADLATELSVPAEDVALTRNATEALKALILGYNRLKPGDAVLYADLDYDSMQACMESLHARRGVTVIKIALPEPATRQSLVAAYTAAFDANPRMRLVLLTHLSHRTGLVIPVREIAAAARARSIDTIVDAAHSWGQLDFALPDLDCDFIGLNCHKWLGNPLGVGAMYVRRSALDRIDPDSANDATMRDGVQSRVHTGTVDFAAQLTLPAALRFQRSIGAGRRAARLNMLRDRWVSRVRRLPRVEVLTPDDAELHGGITSFRLHGVTSDAANAALARQLFEKHRIFTVYRSGVMRGSCVRVTPGLFNSAEQMDALAAAIEDIASKLSRA</sequence>
<dbReference type="InterPro" id="IPR015424">
    <property type="entry name" value="PyrdxlP-dep_Trfase"/>
</dbReference>
<dbReference type="InterPro" id="IPR000192">
    <property type="entry name" value="Aminotrans_V_dom"/>
</dbReference>
<reference evidence="3 4" key="2">
    <citation type="submission" date="2020-08" db="EMBL/GenBank/DDBJ databases">
        <title>The Agave Microbiome: Exploring the role of microbial communities in plant adaptations to desert environments.</title>
        <authorList>
            <person name="Partida-Martinez L.P."/>
        </authorList>
    </citation>
    <scope>NUCLEOTIDE SEQUENCE [LARGE SCALE GENOMIC DNA]</scope>
    <source>
        <strain evidence="3 4">AS2.3</strain>
    </source>
</reference>